<evidence type="ECO:0000313" key="6">
    <source>
        <dbReference type="Proteomes" id="UP001190700"/>
    </source>
</evidence>
<comment type="similarity">
    <text evidence="1 3">Belongs to the type-B carboxylesterase/lipase family.</text>
</comment>
<dbReference type="Proteomes" id="UP001190700">
    <property type="component" value="Unassembled WGS sequence"/>
</dbReference>
<evidence type="ECO:0000256" key="2">
    <source>
        <dbReference type="ARBA" id="ARBA00022801"/>
    </source>
</evidence>
<protein>
    <recommendedName>
        <fullName evidence="3">Carboxylic ester hydrolase</fullName>
        <ecNumber evidence="3">3.1.1.-</ecNumber>
    </recommendedName>
</protein>
<dbReference type="PROSITE" id="PS00122">
    <property type="entry name" value="CARBOXYLESTERASE_B_1"/>
    <property type="match status" value="1"/>
</dbReference>
<evidence type="ECO:0000259" key="4">
    <source>
        <dbReference type="Pfam" id="PF00135"/>
    </source>
</evidence>
<accession>A0AAE0C3N9</accession>
<keyword evidence="6" id="KW-1185">Reference proteome</keyword>
<evidence type="ECO:0000256" key="1">
    <source>
        <dbReference type="ARBA" id="ARBA00005964"/>
    </source>
</evidence>
<gene>
    <name evidence="5" type="ORF">CYMTET_42621</name>
</gene>
<dbReference type="Gene3D" id="3.40.50.1820">
    <property type="entry name" value="alpha/beta hydrolase"/>
    <property type="match status" value="1"/>
</dbReference>
<comment type="caution">
    <text evidence="5">The sequence shown here is derived from an EMBL/GenBank/DDBJ whole genome shotgun (WGS) entry which is preliminary data.</text>
</comment>
<dbReference type="Pfam" id="PF00135">
    <property type="entry name" value="COesterase"/>
    <property type="match status" value="1"/>
</dbReference>
<dbReference type="InterPro" id="IPR019826">
    <property type="entry name" value="Carboxylesterase_B_AS"/>
</dbReference>
<dbReference type="AlphaFoldDB" id="A0AAE0C3N9"/>
<dbReference type="InterPro" id="IPR029058">
    <property type="entry name" value="AB_hydrolase_fold"/>
</dbReference>
<feature type="domain" description="Carboxylesterase type B" evidence="4">
    <location>
        <begin position="13"/>
        <end position="525"/>
    </location>
</feature>
<proteinExistence type="inferred from homology"/>
<reference evidence="5 6" key="1">
    <citation type="journal article" date="2015" name="Genome Biol. Evol.">
        <title>Comparative Genomics of a Bacterivorous Green Alga Reveals Evolutionary Causalities and Consequences of Phago-Mixotrophic Mode of Nutrition.</title>
        <authorList>
            <person name="Burns J.A."/>
            <person name="Paasch A."/>
            <person name="Narechania A."/>
            <person name="Kim E."/>
        </authorList>
    </citation>
    <scope>NUCLEOTIDE SEQUENCE [LARGE SCALE GENOMIC DNA]</scope>
    <source>
        <strain evidence="5 6">PLY_AMNH</strain>
    </source>
</reference>
<keyword evidence="2 3" id="KW-0378">Hydrolase</keyword>
<dbReference type="GO" id="GO:0016787">
    <property type="term" value="F:hydrolase activity"/>
    <property type="evidence" value="ECO:0007669"/>
    <property type="project" value="UniProtKB-KW"/>
</dbReference>
<dbReference type="SUPFAM" id="SSF53474">
    <property type="entry name" value="alpha/beta-Hydrolases"/>
    <property type="match status" value="1"/>
</dbReference>
<dbReference type="PANTHER" id="PTHR45570">
    <property type="entry name" value="CARBOXYLIC ESTER HYDROLASE"/>
    <property type="match status" value="1"/>
</dbReference>
<dbReference type="InterPro" id="IPR002018">
    <property type="entry name" value="CarbesteraseB"/>
</dbReference>
<evidence type="ECO:0000256" key="3">
    <source>
        <dbReference type="RuleBase" id="RU361235"/>
    </source>
</evidence>
<sequence length="532" mass="58163">MANVMPSARTSKVVVKTHLGDIEGLRDTVLRYDEFRGIPFGETTAGEARWAEPRPKAPWAPAVLDATRWGNGCPSNSARISDAGNPYDEDCLNLNIWRPANTSQTLPVIVWIHGGGFMSGDAADQLYNGRYYALSPESPVVFVGINYRLGPLGFLKTSKLSGNYGILDQQLALRWVRDHVLNFGGDPARVTIMGQSAGANSVLVHMVSPGSRGLFAQGIARSPVGVAYRDTKQALKHAKMLAHMLFCQVDDLKCLRSRSASTINSQKLDIAEYVGHLTDENTGINWLPWVPTVDEDVLPGQPHELILSGDFARVPLMIGTVRNESAIWTEEILSGALKMVGRPLYDAVVRLEFGAQAAAKVHAKYDEVSGSYTNRTSILVTDYLFTCYSRTLARAVASFNLPVYAYLFLHNPSKESDPTNKGQRDCGNGQAACHAADNLYTFNTTSLVPGASLTLLEKAITEGILQTTAAFAHATSGTDGSPLMSGWKQYDPSVDNYWTWGSIHPFSKDVNGTASEYHNELCNFWDGVGYMR</sequence>
<evidence type="ECO:0000313" key="5">
    <source>
        <dbReference type="EMBL" id="KAK3247891.1"/>
    </source>
</evidence>
<organism evidence="5 6">
    <name type="scientific">Cymbomonas tetramitiformis</name>
    <dbReference type="NCBI Taxonomy" id="36881"/>
    <lineage>
        <taxon>Eukaryota</taxon>
        <taxon>Viridiplantae</taxon>
        <taxon>Chlorophyta</taxon>
        <taxon>Pyramimonadophyceae</taxon>
        <taxon>Pyramimonadales</taxon>
        <taxon>Pyramimonadaceae</taxon>
        <taxon>Cymbomonas</taxon>
    </lineage>
</organism>
<dbReference type="EC" id="3.1.1.-" evidence="3"/>
<name>A0AAE0C3N9_9CHLO</name>
<dbReference type="EMBL" id="LGRX02028578">
    <property type="protein sequence ID" value="KAK3247891.1"/>
    <property type="molecule type" value="Genomic_DNA"/>
</dbReference>